<dbReference type="Gene3D" id="2.40.480.10">
    <property type="entry name" value="Allene oxide cyclase-like"/>
    <property type="match status" value="1"/>
</dbReference>
<organism evidence="6 7">
    <name type="scientific">Rhamnella rubrinervis</name>
    <dbReference type="NCBI Taxonomy" id="2594499"/>
    <lineage>
        <taxon>Eukaryota</taxon>
        <taxon>Viridiplantae</taxon>
        <taxon>Streptophyta</taxon>
        <taxon>Embryophyta</taxon>
        <taxon>Tracheophyta</taxon>
        <taxon>Spermatophyta</taxon>
        <taxon>Magnoliopsida</taxon>
        <taxon>eudicotyledons</taxon>
        <taxon>Gunneridae</taxon>
        <taxon>Pentapetalae</taxon>
        <taxon>rosids</taxon>
        <taxon>fabids</taxon>
        <taxon>Rosales</taxon>
        <taxon>Rhamnaceae</taxon>
        <taxon>rhamnoid group</taxon>
        <taxon>Rhamneae</taxon>
        <taxon>Rhamnella</taxon>
    </lineage>
</organism>
<dbReference type="Pfam" id="PF03018">
    <property type="entry name" value="Dirigent"/>
    <property type="match status" value="1"/>
</dbReference>
<protein>
    <recommendedName>
        <fullName evidence="4">Dirigent protein</fullName>
    </recommendedName>
</protein>
<evidence type="ECO:0000256" key="3">
    <source>
        <dbReference type="ARBA" id="ARBA00022525"/>
    </source>
</evidence>
<keyword evidence="3 4" id="KW-0964">Secreted</keyword>
<evidence type="ECO:0000313" key="7">
    <source>
        <dbReference type="Proteomes" id="UP000796880"/>
    </source>
</evidence>
<evidence type="ECO:0000313" key="6">
    <source>
        <dbReference type="EMBL" id="KAF3443656.1"/>
    </source>
</evidence>
<dbReference type="AlphaFoldDB" id="A0A8K0H0V9"/>
<dbReference type="InterPro" id="IPR044859">
    <property type="entry name" value="Allene_oxi_cyc_Dirigent"/>
</dbReference>
<dbReference type="OrthoDB" id="1925209at2759"/>
<comment type="function">
    <text evidence="4">Dirigent proteins impart stereoselectivity on the phenoxy radical-coupling reaction, yielding optically active lignans from two molecules of coniferyl alcohol in the biosynthesis of lignans, flavonolignans, and alkaloids and thus plays a central role in plant secondary metabolism.</text>
</comment>
<dbReference type="EMBL" id="VOIH02000006">
    <property type="protein sequence ID" value="KAF3443656.1"/>
    <property type="molecule type" value="Genomic_DNA"/>
</dbReference>
<evidence type="ECO:0000256" key="4">
    <source>
        <dbReference type="RuleBase" id="RU363099"/>
    </source>
</evidence>
<reference evidence="6" key="1">
    <citation type="submission" date="2020-03" db="EMBL/GenBank/DDBJ databases">
        <title>A high-quality chromosome-level genome assembly of a woody plant with both climbing and erect habits, Rhamnella rubrinervis.</title>
        <authorList>
            <person name="Lu Z."/>
            <person name="Yang Y."/>
            <person name="Zhu X."/>
            <person name="Sun Y."/>
        </authorList>
    </citation>
    <scope>NUCLEOTIDE SEQUENCE</scope>
    <source>
        <strain evidence="6">BYM</strain>
        <tissue evidence="6">Leaf</tissue>
    </source>
</reference>
<proteinExistence type="inferred from homology"/>
<dbReference type="PANTHER" id="PTHR21495">
    <property type="entry name" value="NUCLEOPORIN-RELATED"/>
    <property type="match status" value="1"/>
</dbReference>
<comment type="similarity">
    <text evidence="1 4">Belongs to the plant dirigent protein family.</text>
</comment>
<evidence type="ECO:0000256" key="5">
    <source>
        <dbReference type="SAM" id="Phobius"/>
    </source>
</evidence>
<comment type="subunit">
    <text evidence="2 4">Homodimer.</text>
</comment>
<sequence>MAENAVAAIAIVYTFIAFLTLAAVSLEAATKYQFQDLKETKIVFYMHDLESGRNVTSKAVGGVPKSRRWILDFGTVHACDDKLIEAYDWNSTQVGRAQGIYMSSALDGSDLHLLISLVLTNKELNGSILEIQGADMVFQKYREVSVVFGTGKFKLARGFATLETVFLDIPNSNAIVGPSNMC</sequence>
<dbReference type="GO" id="GO:0048046">
    <property type="term" value="C:apoplast"/>
    <property type="evidence" value="ECO:0007669"/>
    <property type="project" value="UniProtKB-SubCell"/>
</dbReference>
<dbReference type="Proteomes" id="UP000796880">
    <property type="component" value="Unassembled WGS sequence"/>
</dbReference>
<dbReference type="InterPro" id="IPR004265">
    <property type="entry name" value="Dirigent"/>
</dbReference>
<feature type="transmembrane region" description="Helical" evidence="5">
    <location>
        <begin position="6"/>
        <end position="26"/>
    </location>
</feature>
<keyword evidence="5" id="KW-1133">Transmembrane helix</keyword>
<keyword evidence="4" id="KW-0052">Apoplast</keyword>
<keyword evidence="7" id="KW-1185">Reference proteome</keyword>
<comment type="caution">
    <text evidence="6">The sequence shown here is derived from an EMBL/GenBank/DDBJ whole genome shotgun (WGS) entry which is preliminary data.</text>
</comment>
<evidence type="ECO:0000256" key="1">
    <source>
        <dbReference type="ARBA" id="ARBA00010746"/>
    </source>
</evidence>
<gene>
    <name evidence="6" type="ORF">FNV43_RR13346</name>
</gene>
<keyword evidence="5" id="KW-0472">Membrane</keyword>
<dbReference type="GO" id="GO:0009699">
    <property type="term" value="P:phenylpropanoid biosynthetic process"/>
    <property type="evidence" value="ECO:0007669"/>
    <property type="project" value="UniProtKB-ARBA"/>
</dbReference>
<evidence type="ECO:0000256" key="2">
    <source>
        <dbReference type="ARBA" id="ARBA00011738"/>
    </source>
</evidence>
<comment type="subcellular location">
    <subcellularLocation>
        <location evidence="4">Secreted</location>
        <location evidence="4">Extracellular space</location>
        <location evidence="4">Apoplast</location>
    </subcellularLocation>
</comment>
<keyword evidence="5" id="KW-0812">Transmembrane</keyword>
<name>A0A8K0H0V9_9ROSA</name>
<accession>A0A8K0H0V9</accession>